<evidence type="ECO:0000313" key="2">
    <source>
        <dbReference type="EMBL" id="OAG66550.1"/>
    </source>
</evidence>
<proteinExistence type="predicted"/>
<dbReference type="InterPro" id="IPR001623">
    <property type="entry name" value="DnaJ_domain"/>
</dbReference>
<organism evidence="2 3">
    <name type="scientific">Xanthomonas floridensis</name>
    <dbReference type="NCBI Taxonomy" id="1843580"/>
    <lineage>
        <taxon>Bacteria</taxon>
        <taxon>Pseudomonadati</taxon>
        <taxon>Pseudomonadota</taxon>
        <taxon>Gammaproteobacteria</taxon>
        <taxon>Lysobacterales</taxon>
        <taxon>Lysobacteraceae</taxon>
        <taxon>Xanthomonas</taxon>
    </lineage>
</organism>
<keyword evidence="1" id="KW-0472">Membrane</keyword>
<dbReference type="AlphaFoldDB" id="A0A1A9MAF0"/>
<dbReference type="STRING" id="1843580.A7D17_21030"/>
<evidence type="ECO:0008006" key="4">
    <source>
        <dbReference type="Google" id="ProtNLM"/>
    </source>
</evidence>
<evidence type="ECO:0000256" key="1">
    <source>
        <dbReference type="SAM" id="Phobius"/>
    </source>
</evidence>
<dbReference type="EMBL" id="LXNG01000027">
    <property type="protein sequence ID" value="OAG66550.1"/>
    <property type="molecule type" value="Genomic_DNA"/>
</dbReference>
<protein>
    <recommendedName>
        <fullName evidence="4">Molecular chaperone DnaJ</fullName>
    </recommendedName>
</protein>
<dbReference type="RefSeq" id="WP_064509955.1">
    <property type="nucleotide sequence ID" value="NZ_JAYFSN010000025.1"/>
</dbReference>
<comment type="caution">
    <text evidence="2">The sequence shown here is derived from an EMBL/GenBank/DDBJ whole genome shotgun (WGS) entry which is preliminary data.</text>
</comment>
<keyword evidence="1" id="KW-0812">Transmembrane</keyword>
<dbReference type="CDD" id="cd06257">
    <property type="entry name" value="DnaJ"/>
    <property type="match status" value="1"/>
</dbReference>
<feature type="transmembrane region" description="Helical" evidence="1">
    <location>
        <begin position="402"/>
        <end position="420"/>
    </location>
</feature>
<evidence type="ECO:0000313" key="3">
    <source>
        <dbReference type="Proteomes" id="UP000077659"/>
    </source>
</evidence>
<reference evidence="2 3" key="1">
    <citation type="submission" date="2016-05" db="EMBL/GenBank/DDBJ databases">
        <title>Pathogenic, phenotypic and molecular characterisation of Xanthomonas nasturtii sp. nov. and Xanthomonas floridensis sp. nov., new species of Xanthomonas associated with watercress production in Florida.</title>
        <authorList>
            <person name="Vicente J.G."/>
            <person name="Rothwell S."/>
            <person name="Holub E.B."/>
            <person name="Studholme D.J."/>
        </authorList>
    </citation>
    <scope>NUCLEOTIDE SEQUENCE [LARGE SCALE GENOMIC DNA]</scope>
    <source>
        <strain evidence="2 3">WHRI 8848</strain>
    </source>
</reference>
<accession>A0A1A9MAF0</accession>
<sequence>MDALGLDKDVDERAIKRAYAARLKVTRPDEDPQGFQRLHEAYQAALAWRRARTSRLDAAASLHGDDDVSSSPIAVEWVIDPPIPKTAPANPAGDDMAARPAARQTPDHVDVIAPPAPVDITATVHDILVQACILTPAALASWLQAQPALWSLQHKPLIGHALANRLFQSRPGMHEDNCTLLVRCFDWDQVGSEVDALALGELRQRMHKHWLLEPAGEQTLHWHLIQRMRLASSTGQARSLVGQLQGAFSWSRLLGAALLPSKVAKVLQLLAAFGHPREPLPAQFNLRRVAFWSALDQAGHANLPRLLVGLARSALVGTAIGLLTLLLTLSSGRMDAVNLSLGLAIATVFAWLSWFGFAALIGWQSQDENMRSSRQAIFWRLAFIPLLVCLGMLLIHLGGQRILGSIVLIPGLILAVRRYMQRARLAFELKGWSLLLLLPIFKMGAVIFVFSEVAALGALVLWIMDTIKHRQTIARTWRAG</sequence>
<gene>
    <name evidence="2" type="ORF">A7D17_21030</name>
</gene>
<feature type="transmembrane region" description="Helical" evidence="1">
    <location>
        <begin position="341"/>
        <end position="365"/>
    </location>
</feature>
<keyword evidence="1" id="KW-1133">Transmembrane helix</keyword>
<feature type="transmembrane region" description="Helical" evidence="1">
    <location>
        <begin position="377"/>
        <end position="395"/>
    </location>
</feature>
<feature type="transmembrane region" description="Helical" evidence="1">
    <location>
        <begin position="306"/>
        <end position="329"/>
    </location>
</feature>
<name>A0A1A9MAF0_9XANT</name>
<dbReference type="Proteomes" id="UP000077659">
    <property type="component" value="Unassembled WGS sequence"/>
</dbReference>
<feature type="transmembrane region" description="Helical" evidence="1">
    <location>
        <begin position="440"/>
        <end position="463"/>
    </location>
</feature>